<name>I3XUQ6_SULBS</name>
<reference evidence="1 2" key="1">
    <citation type="submission" date="2012-06" db="EMBL/GenBank/DDBJ databases">
        <title>Complete sequence of Sulfurospirillum barnesii SES-3.</title>
        <authorList>
            <consortium name="US DOE Joint Genome Institute"/>
            <person name="Lucas S."/>
            <person name="Han J."/>
            <person name="Lapidus A."/>
            <person name="Cheng J.-F."/>
            <person name="Goodwin L."/>
            <person name="Pitluck S."/>
            <person name="Peters L."/>
            <person name="Ovchinnikova G."/>
            <person name="Lu M."/>
            <person name="Detter J.C."/>
            <person name="Han C."/>
            <person name="Tapia R."/>
            <person name="Land M."/>
            <person name="Hauser L."/>
            <person name="Kyrpides N."/>
            <person name="Ivanova N."/>
            <person name="Pagani I."/>
            <person name="Stolz J."/>
            <person name="Arkin A."/>
            <person name="Dehal P."/>
            <person name="Oremland R."/>
            <person name="Saltikov C."/>
            <person name="Basu P."/>
            <person name="Hollibaugh J."/>
            <person name="Newman D."/>
            <person name="Stolyar S."/>
            <person name="Hazen T."/>
            <person name="Woyke T."/>
        </authorList>
    </citation>
    <scope>NUCLEOTIDE SEQUENCE [LARGE SCALE GENOMIC DNA]</scope>
    <source>
        <strain evidence="2">ATCC 700032 / DSM 10660 / SES-3</strain>
    </source>
</reference>
<accession>I3XUQ6</accession>
<evidence type="ECO:0000313" key="2">
    <source>
        <dbReference type="Proteomes" id="UP000006176"/>
    </source>
</evidence>
<dbReference type="EMBL" id="CP003333">
    <property type="protein sequence ID" value="AFL67680.1"/>
    <property type="molecule type" value="Genomic_DNA"/>
</dbReference>
<proteinExistence type="predicted"/>
<keyword evidence="2" id="KW-1185">Reference proteome</keyword>
<evidence type="ECO:0000313" key="1">
    <source>
        <dbReference type="EMBL" id="AFL67680.1"/>
    </source>
</evidence>
<gene>
    <name evidence="1" type="ordered locus">Sulba_0356</name>
</gene>
<sequence>MILGKCPYCGGNVLSKKITARGQKVHLYHCEHAMKEKDINDDYVFSATSTCRFQVYSNVLLRWNKRSLSELEMKKLLQEGQIVVRLHGKKGGSEYFKPLILDTEYGISVLWDTQLS</sequence>
<dbReference type="STRING" id="760154.Sulba_0356"/>
<dbReference type="RefSeq" id="WP_014768561.1">
    <property type="nucleotide sequence ID" value="NC_018002.1"/>
</dbReference>
<dbReference type="PATRIC" id="fig|760154.4.peg.357"/>
<dbReference type="Proteomes" id="UP000006176">
    <property type="component" value="Chromosome"/>
</dbReference>
<dbReference type="AlphaFoldDB" id="I3XUQ6"/>
<dbReference type="OrthoDB" id="5339567at2"/>
<dbReference type="HOGENOM" id="CLU_2068217_0_0_7"/>
<organism evidence="1 2">
    <name type="scientific">Sulfurospirillum barnesii (strain ATCC 700032 / DSM 10660 / SES-3)</name>
    <dbReference type="NCBI Taxonomy" id="760154"/>
    <lineage>
        <taxon>Bacteria</taxon>
        <taxon>Pseudomonadati</taxon>
        <taxon>Campylobacterota</taxon>
        <taxon>Epsilonproteobacteria</taxon>
        <taxon>Campylobacterales</taxon>
        <taxon>Sulfurospirillaceae</taxon>
        <taxon>Sulfurospirillum</taxon>
    </lineage>
</organism>
<dbReference type="eggNOG" id="ENOG5030MW6">
    <property type="taxonomic scope" value="Bacteria"/>
</dbReference>
<protein>
    <submittedName>
        <fullName evidence="1">Uncharacterized protein</fullName>
    </submittedName>
</protein>
<dbReference type="KEGG" id="sba:Sulba_0356"/>